<dbReference type="Proteomes" id="UP000005699">
    <property type="component" value="Unassembled WGS sequence"/>
</dbReference>
<comment type="caution">
    <text evidence="1">The sequence shown here is derived from an EMBL/GenBank/DDBJ whole genome shotgun (WGS) entry which is preliminary data.</text>
</comment>
<dbReference type="EMBL" id="AEVB01000036">
    <property type="protein sequence ID" value="EFW88464.1"/>
    <property type="molecule type" value="Genomic_DNA"/>
</dbReference>
<organism evidence="1 2">
    <name type="scientific">Streptococcus equinus ATCC 9812</name>
    <dbReference type="NCBI Taxonomy" id="525379"/>
    <lineage>
        <taxon>Bacteria</taxon>
        <taxon>Bacillati</taxon>
        <taxon>Bacillota</taxon>
        <taxon>Bacilli</taxon>
        <taxon>Lactobacillales</taxon>
        <taxon>Streptococcaceae</taxon>
        <taxon>Streptococcus</taxon>
    </lineage>
</organism>
<protein>
    <submittedName>
        <fullName evidence="1">Uncharacterized protein</fullName>
    </submittedName>
</protein>
<dbReference type="HOGENOM" id="CLU_3222619_0_0_9"/>
<evidence type="ECO:0000313" key="1">
    <source>
        <dbReference type="EMBL" id="EFW88464.1"/>
    </source>
</evidence>
<reference evidence="1 2" key="1">
    <citation type="submission" date="2010-12" db="EMBL/GenBank/DDBJ databases">
        <authorList>
            <person name="Muzny D."/>
            <person name="Qin X."/>
            <person name="Deng J."/>
            <person name="Jiang H."/>
            <person name="Liu Y."/>
            <person name="Qu J."/>
            <person name="Song X.-Z."/>
            <person name="Zhang L."/>
            <person name="Thornton R."/>
            <person name="Coyle M."/>
            <person name="Francisco L."/>
            <person name="Jackson L."/>
            <person name="Javaid M."/>
            <person name="Korchina V."/>
            <person name="Kovar C."/>
            <person name="Mata R."/>
            <person name="Mathew T."/>
            <person name="Ngo R."/>
            <person name="Nguyen L."/>
            <person name="Nguyen N."/>
            <person name="Okwuonu G."/>
            <person name="Ongeri F."/>
            <person name="Pham C."/>
            <person name="Simmons D."/>
            <person name="Wilczek-Boney K."/>
            <person name="Hale W."/>
            <person name="Jakkamsetti A."/>
            <person name="Pham P."/>
            <person name="Ruth R."/>
            <person name="San Lucas F."/>
            <person name="Warren J."/>
            <person name="Zhang J."/>
            <person name="Zhao Z."/>
            <person name="Zhou C."/>
            <person name="Zhu D."/>
            <person name="Lee S."/>
            <person name="Bess C."/>
            <person name="Blankenburg K."/>
            <person name="Forbes L."/>
            <person name="Fu Q."/>
            <person name="Gubbala S."/>
            <person name="Hirani K."/>
            <person name="Jayaseelan J.C."/>
            <person name="Lara F."/>
            <person name="Munidasa M."/>
            <person name="Palculict T."/>
            <person name="Patil S."/>
            <person name="Pu L.-L."/>
            <person name="Saada N."/>
            <person name="Tang L."/>
            <person name="Weissenberger G."/>
            <person name="Zhu Y."/>
            <person name="Hemphill L."/>
            <person name="Shang Y."/>
            <person name="Youmans B."/>
            <person name="Ayvaz T."/>
            <person name="Ross M."/>
            <person name="Santibanez J."/>
            <person name="Aqrawi P."/>
            <person name="Gross S."/>
            <person name="Joshi V."/>
            <person name="Fowler G."/>
            <person name="Nazareth L."/>
            <person name="Reid J."/>
            <person name="Worley K."/>
            <person name="Petrosino J."/>
            <person name="Highlander S."/>
            <person name="Gibbs R."/>
        </authorList>
    </citation>
    <scope>NUCLEOTIDE SEQUENCE [LARGE SCALE GENOMIC DNA]</scope>
    <source>
        <strain evidence="1 2">ATCC 9812</strain>
    </source>
</reference>
<accession>E8JQQ2</accession>
<sequence length="44" mass="5372">MKLKIKIHQSYDIVNVLLHKIVIVRFFNMNLERILKKLETENTF</sequence>
<evidence type="ECO:0000313" key="2">
    <source>
        <dbReference type="Proteomes" id="UP000005699"/>
    </source>
</evidence>
<dbReference type="AlphaFoldDB" id="E8JQQ2"/>
<gene>
    <name evidence="1" type="ORF">HMPREF0819_1322</name>
</gene>
<name>E8JQQ2_STREI</name>
<proteinExistence type="predicted"/>